<comment type="caution">
    <text evidence="3">The sequence shown here is derived from an EMBL/GenBank/DDBJ whole genome shotgun (WGS) entry which is preliminary data.</text>
</comment>
<dbReference type="AlphaFoldDB" id="A0A4R5DKQ9"/>
<keyword evidence="2" id="KW-0812">Transmembrane</keyword>
<keyword evidence="2" id="KW-0472">Membrane</keyword>
<feature type="transmembrane region" description="Helical" evidence="2">
    <location>
        <begin position="155"/>
        <end position="174"/>
    </location>
</feature>
<feature type="region of interest" description="Disordered" evidence="1">
    <location>
        <begin position="41"/>
        <end position="61"/>
    </location>
</feature>
<dbReference type="Proteomes" id="UP000294739">
    <property type="component" value="Unassembled WGS sequence"/>
</dbReference>
<evidence type="ECO:0000256" key="1">
    <source>
        <dbReference type="SAM" id="MobiDB-lite"/>
    </source>
</evidence>
<feature type="compositionally biased region" description="Basic and acidic residues" evidence="1">
    <location>
        <begin position="46"/>
        <end position="61"/>
    </location>
</feature>
<name>A0A4R5DKQ9_9ACTN</name>
<proteinExistence type="predicted"/>
<dbReference type="InParanoid" id="A0A4R5DKQ9"/>
<dbReference type="RefSeq" id="WP_131892772.1">
    <property type="nucleotide sequence ID" value="NZ_SMKZ01000007.1"/>
</dbReference>
<keyword evidence="4" id="KW-1185">Reference proteome</keyword>
<feature type="region of interest" description="Disordered" evidence="1">
    <location>
        <begin position="1"/>
        <end position="24"/>
    </location>
</feature>
<reference evidence="3 4" key="1">
    <citation type="submission" date="2019-03" db="EMBL/GenBank/DDBJ databases">
        <title>Draft genome sequences of novel Actinobacteria.</title>
        <authorList>
            <person name="Sahin N."/>
            <person name="Ay H."/>
            <person name="Saygin H."/>
        </authorList>
    </citation>
    <scope>NUCLEOTIDE SEQUENCE [LARGE SCALE GENOMIC DNA]</scope>
    <source>
        <strain evidence="3 4">5K138</strain>
    </source>
</reference>
<dbReference type="OrthoDB" id="5185980at2"/>
<evidence type="ECO:0000313" key="3">
    <source>
        <dbReference type="EMBL" id="TDE12574.1"/>
    </source>
</evidence>
<accession>A0A4R5DKQ9</accession>
<sequence>MTTDLEPGATSASGERHQPSRGPAMRAYCATLSRFTSAVQSTEQLLRNDEAGTREDSEQREVASAARLRSIERAGAAAEAGLEHTAVVRAEQGLPPPTTDDTGGSASEPHLLRRAADSDVGVALTSLGRRRDAVRAAETEFAQWLTQRDEQSRRIVVTVTAVVAVVAAGVMAVVGTTASAATSLALLAACTVAVVATALMTAAARRLPRVCAGAGLARRPHPVAMARYGGELTVATAVALAAVNVTAGAL</sequence>
<organism evidence="3 4">
    <name type="scientific">Jiangella asiatica</name>
    <dbReference type="NCBI Taxonomy" id="2530372"/>
    <lineage>
        <taxon>Bacteria</taxon>
        <taxon>Bacillati</taxon>
        <taxon>Actinomycetota</taxon>
        <taxon>Actinomycetes</taxon>
        <taxon>Jiangellales</taxon>
        <taxon>Jiangellaceae</taxon>
        <taxon>Jiangella</taxon>
    </lineage>
</organism>
<evidence type="ECO:0000313" key="4">
    <source>
        <dbReference type="Proteomes" id="UP000294739"/>
    </source>
</evidence>
<keyword evidence="2" id="KW-1133">Transmembrane helix</keyword>
<dbReference type="EMBL" id="SMKZ01000007">
    <property type="protein sequence ID" value="TDE12574.1"/>
    <property type="molecule type" value="Genomic_DNA"/>
</dbReference>
<evidence type="ECO:0000256" key="2">
    <source>
        <dbReference type="SAM" id="Phobius"/>
    </source>
</evidence>
<protein>
    <submittedName>
        <fullName evidence="3">Uncharacterized protein</fullName>
    </submittedName>
</protein>
<gene>
    <name evidence="3" type="ORF">E1269_06955</name>
</gene>
<feature type="transmembrane region" description="Helical" evidence="2">
    <location>
        <begin position="180"/>
        <end position="199"/>
    </location>
</feature>